<evidence type="ECO:0000313" key="3">
    <source>
        <dbReference type="EMBL" id="KAK7432048.1"/>
    </source>
</evidence>
<organism evidence="3 4">
    <name type="scientific">Neonectria magnoliae</name>
    <dbReference type="NCBI Taxonomy" id="2732573"/>
    <lineage>
        <taxon>Eukaryota</taxon>
        <taxon>Fungi</taxon>
        <taxon>Dikarya</taxon>
        <taxon>Ascomycota</taxon>
        <taxon>Pezizomycotina</taxon>
        <taxon>Sordariomycetes</taxon>
        <taxon>Hypocreomycetidae</taxon>
        <taxon>Hypocreales</taxon>
        <taxon>Nectriaceae</taxon>
        <taxon>Neonectria</taxon>
    </lineage>
</organism>
<comment type="caution">
    <text evidence="3">The sequence shown here is derived from an EMBL/GenBank/DDBJ whole genome shotgun (WGS) entry which is preliminary data.</text>
</comment>
<dbReference type="EMBL" id="JAZAVK010000007">
    <property type="protein sequence ID" value="KAK7432048.1"/>
    <property type="molecule type" value="Genomic_DNA"/>
</dbReference>
<keyword evidence="4" id="KW-1185">Reference proteome</keyword>
<dbReference type="Proteomes" id="UP001498421">
    <property type="component" value="Unassembled WGS sequence"/>
</dbReference>
<evidence type="ECO:0000313" key="4">
    <source>
        <dbReference type="Proteomes" id="UP001498421"/>
    </source>
</evidence>
<evidence type="ECO:0000256" key="2">
    <source>
        <dbReference type="SAM" id="SignalP"/>
    </source>
</evidence>
<evidence type="ECO:0000256" key="1">
    <source>
        <dbReference type="SAM" id="MobiDB-lite"/>
    </source>
</evidence>
<gene>
    <name evidence="3" type="ORF">QQZ08_001338</name>
</gene>
<protein>
    <recommendedName>
        <fullName evidence="5">WSC domain-containing protein</fullName>
    </recommendedName>
</protein>
<feature type="signal peptide" evidence="2">
    <location>
        <begin position="1"/>
        <end position="17"/>
    </location>
</feature>
<feature type="chain" id="PRO_5045871174" description="WSC domain-containing protein" evidence="2">
    <location>
        <begin position="18"/>
        <end position="231"/>
    </location>
</feature>
<proteinExistence type="predicted"/>
<evidence type="ECO:0008006" key="5">
    <source>
        <dbReference type="Google" id="ProtNLM"/>
    </source>
</evidence>
<sequence>MLLKYLTINTLFVLGLATTGSDRHARDLDIETSHGRPSVIFVDRDNCRNDASRNNAEDVPNASDATYNTIVKTRNTQSDEKAHGKTPVTNSDNYRKWSNYDSKGVCENNSLAYDPFKDTCLSNSKWVDETASCACNKNGQTYDKDSGQCGCPDGQTLGGFYGKATVLKGTHKSKLVSVRRAYRPATMMGTLVVAPKRRNRQAMDPAATPKRQRTRQRSQPATVRRVEKNAI</sequence>
<feature type="region of interest" description="Disordered" evidence="1">
    <location>
        <begin position="74"/>
        <end position="94"/>
    </location>
</feature>
<feature type="region of interest" description="Disordered" evidence="1">
    <location>
        <begin position="196"/>
        <end position="231"/>
    </location>
</feature>
<reference evidence="3 4" key="1">
    <citation type="journal article" date="2025" name="Microbiol. Resour. Announc.">
        <title>Draft genome sequences for Neonectria magnoliae and Neonectria punicea, canker pathogens of Liriodendron tulipifera and Acer saccharum in West Virginia.</title>
        <authorList>
            <person name="Petronek H.M."/>
            <person name="Kasson M.T."/>
            <person name="Metheny A.M."/>
            <person name="Stauder C.M."/>
            <person name="Lovett B."/>
            <person name="Lynch S.C."/>
            <person name="Garnas J.R."/>
            <person name="Kasson L.R."/>
            <person name="Stajich J.E."/>
        </authorList>
    </citation>
    <scope>NUCLEOTIDE SEQUENCE [LARGE SCALE GENOMIC DNA]</scope>
    <source>
        <strain evidence="3 4">NRRL 64651</strain>
    </source>
</reference>
<accession>A0ABR1IGR4</accession>
<name>A0ABR1IGR4_9HYPO</name>
<keyword evidence="2" id="KW-0732">Signal</keyword>